<dbReference type="PROSITE" id="PS50022">
    <property type="entry name" value="FA58C_3"/>
    <property type="match status" value="1"/>
</dbReference>
<dbReference type="PROSITE" id="PS00018">
    <property type="entry name" value="EF_HAND_1"/>
    <property type="match status" value="1"/>
</dbReference>
<dbReference type="Pfam" id="PF07676">
    <property type="entry name" value="PD40"/>
    <property type="match status" value="2"/>
</dbReference>
<organism evidence="3 4">
    <name type="scientific">Anaerobaca lacustris</name>
    <dbReference type="NCBI Taxonomy" id="3044600"/>
    <lineage>
        <taxon>Bacteria</taxon>
        <taxon>Pseudomonadati</taxon>
        <taxon>Planctomycetota</taxon>
        <taxon>Phycisphaerae</taxon>
        <taxon>Sedimentisphaerales</taxon>
        <taxon>Anaerobacaceae</taxon>
        <taxon>Anaerobaca</taxon>
    </lineage>
</organism>
<reference evidence="3" key="1">
    <citation type="submission" date="2023-05" db="EMBL/GenBank/DDBJ databases">
        <title>Anaerotaeda fermentans gen. nov., sp. nov., a novel anaerobic planctomycete of the new family within the order Sedimentisphaerales isolated from Taman Peninsula, Russia.</title>
        <authorList>
            <person name="Khomyakova M.A."/>
            <person name="Merkel A.Y."/>
            <person name="Slobodkin A.I."/>
        </authorList>
    </citation>
    <scope>NUCLEOTIDE SEQUENCE</scope>
    <source>
        <strain evidence="3">M17dextr</strain>
    </source>
</reference>
<name>A0AAW6U418_9BACT</name>
<evidence type="ECO:0000259" key="2">
    <source>
        <dbReference type="PROSITE" id="PS50022"/>
    </source>
</evidence>
<dbReference type="InterPro" id="IPR011042">
    <property type="entry name" value="6-blade_b-propeller_TolB-like"/>
</dbReference>
<accession>A0AAW6U418</accession>
<dbReference type="SUPFAM" id="SSF82171">
    <property type="entry name" value="DPP6 N-terminal domain-like"/>
    <property type="match status" value="1"/>
</dbReference>
<feature type="signal peptide" evidence="1">
    <location>
        <begin position="1"/>
        <end position="21"/>
    </location>
</feature>
<dbReference type="AlphaFoldDB" id="A0AAW6U418"/>
<sequence>MGIVAAALAACLFVCAGSVRGGFTFGEPTKVPNINSDFSDHSPQISRDGLELYFVSTRSSSLIGAPKPRIWVSRRPTKKDPWSAPVELNMPKSFASTHTPSLAADGLELYFSDGTINIPNAGGYGASDIWVMKRSSRGASWSEPVNLGPTINTQYREDTPCISADGLELYFSYNSTFSHVVGHVCSEIVVATRPTRDAPWGEPVNLGPNINTFQYEYTPFISYDGLLLFFSRGRGKSHIYVSRRATIRDPWGPADFFAPVNSGGGIAYADPGESEYSLSFASGDPTLYFSRGSDVFAMDYNIWQVEVIPIVDFNGDGVVDGLDLAILMRNRGVVGTRSGPVSGLCDIAPLPFGDGVVDDKDLAVFYEYADSDLVMVPSPAFGEEGVAVFVGLHWTSGTSDGTCDVYFGTSHADVEGASRDNPMGVLVSENQTGNRFALEGPLDFERTYYWRVDEVDLLSDSGIVKGLVWNFTTEATVGPIRKVVATASSAEEGAGPENTVNGSGLDADDQHSVAAEDMWLSAAEGPQPSWIQYEFDTVYPLDAMWVWNYNGQFEPVLGMGCKDVTVEYSEDGTAWTTQGDFEFARATAQSDYAHNTVIQFGGTTARYVRLTALSNWGGISPQYGLSEVRFFYTPPAAIETDASDN</sequence>
<protein>
    <submittedName>
        <fullName evidence="3">Discoidin domain-containing protein</fullName>
    </submittedName>
</protein>
<dbReference type="InterPro" id="IPR000421">
    <property type="entry name" value="FA58C"/>
</dbReference>
<dbReference type="Gene3D" id="2.60.120.260">
    <property type="entry name" value="Galactose-binding domain-like"/>
    <property type="match status" value="1"/>
</dbReference>
<dbReference type="RefSeq" id="WP_349246709.1">
    <property type="nucleotide sequence ID" value="NZ_JASCXX010000032.1"/>
</dbReference>
<dbReference type="EMBL" id="JASCXX010000032">
    <property type="protein sequence ID" value="MDI6451302.1"/>
    <property type="molecule type" value="Genomic_DNA"/>
</dbReference>
<dbReference type="Pfam" id="PF00754">
    <property type="entry name" value="F5_F8_type_C"/>
    <property type="match status" value="1"/>
</dbReference>
<dbReference type="Proteomes" id="UP001431776">
    <property type="component" value="Unassembled WGS sequence"/>
</dbReference>
<dbReference type="Gene3D" id="2.120.10.30">
    <property type="entry name" value="TolB, C-terminal domain"/>
    <property type="match status" value="1"/>
</dbReference>
<keyword evidence="1" id="KW-0732">Signal</keyword>
<dbReference type="InterPro" id="IPR008979">
    <property type="entry name" value="Galactose-bd-like_sf"/>
</dbReference>
<dbReference type="InterPro" id="IPR011659">
    <property type="entry name" value="WD40"/>
</dbReference>
<feature type="domain" description="F5/8 type C" evidence="2">
    <location>
        <begin position="472"/>
        <end position="616"/>
    </location>
</feature>
<evidence type="ECO:0000313" key="4">
    <source>
        <dbReference type="Proteomes" id="UP001431776"/>
    </source>
</evidence>
<dbReference type="SUPFAM" id="SSF49785">
    <property type="entry name" value="Galactose-binding domain-like"/>
    <property type="match status" value="1"/>
</dbReference>
<proteinExistence type="predicted"/>
<gene>
    <name evidence="3" type="ORF">QJ522_19730</name>
</gene>
<feature type="chain" id="PRO_5043666929" evidence="1">
    <location>
        <begin position="22"/>
        <end position="645"/>
    </location>
</feature>
<evidence type="ECO:0000313" key="3">
    <source>
        <dbReference type="EMBL" id="MDI6451302.1"/>
    </source>
</evidence>
<dbReference type="InterPro" id="IPR018247">
    <property type="entry name" value="EF_Hand_1_Ca_BS"/>
</dbReference>
<comment type="caution">
    <text evidence="3">The sequence shown here is derived from an EMBL/GenBank/DDBJ whole genome shotgun (WGS) entry which is preliminary data.</text>
</comment>
<evidence type="ECO:0000256" key="1">
    <source>
        <dbReference type="SAM" id="SignalP"/>
    </source>
</evidence>
<keyword evidence="4" id="KW-1185">Reference proteome</keyword>